<dbReference type="GO" id="GO:0016747">
    <property type="term" value="F:acyltransferase activity, transferring groups other than amino-acyl groups"/>
    <property type="evidence" value="ECO:0007669"/>
    <property type="project" value="InterPro"/>
</dbReference>
<comment type="caution">
    <text evidence="2">The sequence shown here is derived from an EMBL/GenBank/DDBJ whole genome shotgun (WGS) entry which is preliminary data.</text>
</comment>
<sequence>MASTSKTALHPSSFPYELGWVFIAPEARGNGFAQNLSQAAMAFAEGQGIFATSHTDNTLMHRTLTRLGFIQSGAPYPSTNATRHLQLFTRPPTKQ</sequence>
<feature type="domain" description="N-acetyltransferase" evidence="1">
    <location>
        <begin position="1"/>
        <end position="92"/>
    </location>
</feature>
<dbReference type="InterPro" id="IPR000182">
    <property type="entry name" value="GNAT_dom"/>
</dbReference>
<dbReference type="Pfam" id="PF00583">
    <property type="entry name" value="Acetyltransf_1"/>
    <property type="match status" value="1"/>
</dbReference>
<dbReference type="Gene3D" id="3.40.630.30">
    <property type="match status" value="1"/>
</dbReference>
<keyword evidence="2" id="KW-0808">Transferase</keyword>
<dbReference type="CDD" id="cd04301">
    <property type="entry name" value="NAT_SF"/>
    <property type="match status" value="1"/>
</dbReference>
<protein>
    <submittedName>
        <fullName evidence="2">GNAT family N-acetyltransferase</fullName>
    </submittedName>
</protein>
<proteinExistence type="predicted"/>
<dbReference type="Proteomes" id="UP000284021">
    <property type="component" value="Unassembled WGS sequence"/>
</dbReference>
<keyword evidence="3" id="KW-1185">Reference proteome</keyword>
<evidence type="ECO:0000313" key="3">
    <source>
        <dbReference type="Proteomes" id="UP000284021"/>
    </source>
</evidence>
<gene>
    <name evidence="2" type="ORF">D3879_18800</name>
</gene>
<dbReference type="SUPFAM" id="SSF55729">
    <property type="entry name" value="Acyl-CoA N-acyltransferases (Nat)"/>
    <property type="match status" value="1"/>
</dbReference>
<dbReference type="PROSITE" id="PS51186">
    <property type="entry name" value="GNAT"/>
    <property type="match status" value="1"/>
</dbReference>
<dbReference type="OrthoDB" id="5948281at2"/>
<evidence type="ECO:0000313" key="2">
    <source>
        <dbReference type="EMBL" id="RJG10091.1"/>
    </source>
</evidence>
<dbReference type="EMBL" id="QYUR01000006">
    <property type="protein sequence ID" value="RJG10091.1"/>
    <property type="molecule type" value="Genomic_DNA"/>
</dbReference>
<dbReference type="AlphaFoldDB" id="A0A418XC56"/>
<organism evidence="2 3">
    <name type="scientific">Pseudomonas cavernicola</name>
    <dbReference type="NCBI Taxonomy" id="2320866"/>
    <lineage>
        <taxon>Bacteria</taxon>
        <taxon>Pseudomonadati</taxon>
        <taxon>Pseudomonadota</taxon>
        <taxon>Gammaproteobacteria</taxon>
        <taxon>Pseudomonadales</taxon>
        <taxon>Pseudomonadaceae</taxon>
        <taxon>Pseudomonas</taxon>
    </lineage>
</organism>
<name>A0A418XC56_9PSED</name>
<accession>A0A418XC56</accession>
<reference evidence="2 3" key="1">
    <citation type="submission" date="2018-09" db="EMBL/GenBank/DDBJ databases">
        <authorList>
            <person name="Zhu H."/>
        </authorList>
    </citation>
    <scope>NUCLEOTIDE SEQUENCE [LARGE SCALE GENOMIC DNA]</scope>
    <source>
        <strain evidence="2 3">K1S02-6</strain>
    </source>
</reference>
<dbReference type="InterPro" id="IPR016181">
    <property type="entry name" value="Acyl_CoA_acyltransferase"/>
</dbReference>
<evidence type="ECO:0000259" key="1">
    <source>
        <dbReference type="PROSITE" id="PS51186"/>
    </source>
</evidence>